<dbReference type="InterPro" id="IPR029058">
    <property type="entry name" value="AB_hydrolase_fold"/>
</dbReference>
<dbReference type="Pfam" id="PF12697">
    <property type="entry name" value="Abhydrolase_6"/>
    <property type="match status" value="1"/>
</dbReference>
<proteinExistence type="predicted"/>
<dbReference type="InterPro" id="IPR000073">
    <property type="entry name" value="AB_hydrolase_1"/>
</dbReference>
<protein>
    <submittedName>
        <fullName evidence="2">Unannotated protein</fullName>
    </submittedName>
</protein>
<dbReference type="EMBL" id="CAEZUI010000086">
    <property type="protein sequence ID" value="CAB4598932.1"/>
    <property type="molecule type" value="Genomic_DNA"/>
</dbReference>
<name>A0A6J6GCC7_9ZZZZ</name>
<sequence>MSELANPALINLPQGPLAIKIYEPTNYRGDAILVHGYTGSKEDFDYIGPLLADRGYRVFTADNRAQHESPHADDEALYSLEALARDIVDITRHYTLDRPHLFGHSLGGVIAQRAFVAAPELFRTLTLFCTGPSAQPSPKFAKELQTKLVGKSMKEAWDEFASEMYSTHPRRQLMEKRWLANDPRWLLIQGKTLMTFESVIPAIAATKVPVHVIYGEDDDAWPISMQDQMADDLSAPVTVIKNAGHCPNEDQPEKAAEVIADFWDAKSRA</sequence>
<accession>A0A6J6GCC7</accession>
<organism evidence="2">
    <name type="scientific">freshwater metagenome</name>
    <dbReference type="NCBI Taxonomy" id="449393"/>
    <lineage>
        <taxon>unclassified sequences</taxon>
        <taxon>metagenomes</taxon>
        <taxon>ecological metagenomes</taxon>
    </lineage>
</organism>
<dbReference type="Gene3D" id="3.40.50.1820">
    <property type="entry name" value="alpha/beta hydrolase"/>
    <property type="match status" value="1"/>
</dbReference>
<gene>
    <name evidence="2" type="ORF">UFOPK1807_00710</name>
</gene>
<dbReference type="SUPFAM" id="SSF53474">
    <property type="entry name" value="alpha/beta-Hydrolases"/>
    <property type="match status" value="1"/>
</dbReference>
<feature type="domain" description="AB hydrolase-1" evidence="1">
    <location>
        <begin position="32"/>
        <end position="257"/>
    </location>
</feature>
<dbReference type="PANTHER" id="PTHR43798">
    <property type="entry name" value="MONOACYLGLYCEROL LIPASE"/>
    <property type="match status" value="1"/>
</dbReference>
<evidence type="ECO:0000259" key="1">
    <source>
        <dbReference type="Pfam" id="PF12697"/>
    </source>
</evidence>
<reference evidence="2" key="1">
    <citation type="submission" date="2020-05" db="EMBL/GenBank/DDBJ databases">
        <authorList>
            <person name="Chiriac C."/>
            <person name="Salcher M."/>
            <person name="Ghai R."/>
            <person name="Kavagutti S V."/>
        </authorList>
    </citation>
    <scope>NUCLEOTIDE SEQUENCE</scope>
</reference>
<dbReference type="InterPro" id="IPR050266">
    <property type="entry name" value="AB_hydrolase_sf"/>
</dbReference>
<dbReference type="AlphaFoldDB" id="A0A6J6GCC7"/>
<evidence type="ECO:0000313" key="2">
    <source>
        <dbReference type="EMBL" id="CAB4598932.1"/>
    </source>
</evidence>